<reference evidence="1 2" key="1">
    <citation type="journal article" date="2016" name="Nat. Commun.">
        <title>Thousands of microbial genomes shed light on interconnected biogeochemical processes in an aquifer system.</title>
        <authorList>
            <person name="Anantharaman K."/>
            <person name="Brown C.T."/>
            <person name="Hug L.A."/>
            <person name="Sharon I."/>
            <person name="Castelle C.J."/>
            <person name="Probst A.J."/>
            <person name="Thomas B.C."/>
            <person name="Singh A."/>
            <person name="Wilkins M.J."/>
            <person name="Karaoz U."/>
            <person name="Brodie E.L."/>
            <person name="Williams K.H."/>
            <person name="Hubbard S.S."/>
            <person name="Banfield J.F."/>
        </authorList>
    </citation>
    <scope>NUCLEOTIDE SEQUENCE [LARGE SCALE GENOMIC DNA]</scope>
</reference>
<accession>A0A1F5YQR4</accession>
<comment type="caution">
    <text evidence="1">The sequence shown here is derived from an EMBL/GenBank/DDBJ whole genome shotgun (WGS) entry which is preliminary data.</text>
</comment>
<gene>
    <name evidence="1" type="ORF">A2Z33_01970</name>
</gene>
<dbReference type="AlphaFoldDB" id="A0A1F5YQR4"/>
<proteinExistence type="predicted"/>
<dbReference type="Proteomes" id="UP000178448">
    <property type="component" value="Unassembled WGS sequence"/>
</dbReference>
<evidence type="ECO:0000313" key="1">
    <source>
        <dbReference type="EMBL" id="OGG02541.1"/>
    </source>
</evidence>
<dbReference type="EMBL" id="MFJD01000007">
    <property type="protein sequence ID" value="OGG02541.1"/>
    <property type="molecule type" value="Genomic_DNA"/>
</dbReference>
<protein>
    <submittedName>
        <fullName evidence="1">Uncharacterized protein</fullName>
    </submittedName>
</protein>
<evidence type="ECO:0000313" key="2">
    <source>
        <dbReference type="Proteomes" id="UP000178448"/>
    </source>
</evidence>
<name>A0A1F5YQR4_9BACT</name>
<organism evidence="1 2">
    <name type="scientific">Candidatus Gottesmanbacteria bacterium RBG_16_52_11</name>
    <dbReference type="NCBI Taxonomy" id="1798374"/>
    <lineage>
        <taxon>Bacteria</taxon>
        <taxon>Candidatus Gottesmaniibacteriota</taxon>
    </lineage>
</organism>
<sequence>MLNGDDPKQIRKIMASVVSNKLAPLYKKMDVAISYFDTVTSGHEKRIKRVENRLELPPLAD</sequence>
<dbReference type="STRING" id="1798374.A2Z33_01970"/>